<keyword evidence="3" id="KW-0560">Oxidoreductase</keyword>
<sequence>MERSNLFSLAGKVALITGATGGLGSAIVSAMAEAGASLLVSDHDLERCNATVERLQQAGYPAAALSCDLSDPDSTRALASRAEAVWGRVDILVCNAGVQGPAGPLGETTSADWDQVMGINLRSALLLTSAVVPGMASRGGGSVILMSSIAGLRGNKAIGLYGLAKAGLAQLARNLAVEWGPNNIRVNAISPGLIRTPLAAELLENASFMERRLAMTPLRRVGEPHEIAGVGVMLASAAGAFITGQNLVVDGGTLISDGG</sequence>
<dbReference type="EMBL" id="JMQN01000040">
    <property type="protein sequence ID" value="KEA63062.1"/>
    <property type="molecule type" value="Genomic_DNA"/>
</dbReference>
<evidence type="ECO:0000256" key="1">
    <source>
        <dbReference type="ARBA" id="ARBA00006484"/>
    </source>
</evidence>
<evidence type="ECO:0000259" key="2">
    <source>
        <dbReference type="SMART" id="SM00822"/>
    </source>
</evidence>
<dbReference type="RefSeq" id="WP_036188876.1">
    <property type="nucleotide sequence ID" value="NZ_JMQN01000040.1"/>
</dbReference>
<dbReference type="Gene3D" id="3.40.50.720">
    <property type="entry name" value="NAD(P)-binding Rossmann-like Domain"/>
    <property type="match status" value="1"/>
</dbReference>
<dbReference type="STRING" id="1232683.ADIMK_2586"/>
<dbReference type="PRINTS" id="PR00081">
    <property type="entry name" value="GDHRDH"/>
</dbReference>
<dbReference type="GO" id="GO:0004316">
    <property type="term" value="F:3-oxoacyl-[acyl-carrier-protein] reductase (NADPH) activity"/>
    <property type="evidence" value="ECO:0007669"/>
    <property type="project" value="UniProtKB-EC"/>
</dbReference>
<dbReference type="PATRIC" id="fig|1232683.4.peg.2537"/>
<dbReference type="PANTHER" id="PTHR42760">
    <property type="entry name" value="SHORT-CHAIN DEHYDROGENASES/REDUCTASES FAMILY MEMBER"/>
    <property type="match status" value="1"/>
</dbReference>
<dbReference type="CDD" id="cd05233">
    <property type="entry name" value="SDR_c"/>
    <property type="match status" value="1"/>
</dbReference>
<evidence type="ECO:0000313" key="4">
    <source>
        <dbReference type="Proteomes" id="UP000028252"/>
    </source>
</evidence>
<dbReference type="Proteomes" id="UP000028252">
    <property type="component" value="Unassembled WGS sequence"/>
</dbReference>
<name>A0A081FX07_9GAMM</name>
<organism evidence="3 4">
    <name type="scientific">Marinobacterium lacunae</name>
    <dbReference type="NCBI Taxonomy" id="1232683"/>
    <lineage>
        <taxon>Bacteria</taxon>
        <taxon>Pseudomonadati</taxon>
        <taxon>Pseudomonadota</taxon>
        <taxon>Gammaproteobacteria</taxon>
        <taxon>Oceanospirillales</taxon>
        <taxon>Oceanospirillaceae</taxon>
        <taxon>Marinobacterium</taxon>
    </lineage>
</organism>
<dbReference type="InterPro" id="IPR036291">
    <property type="entry name" value="NAD(P)-bd_dom_sf"/>
</dbReference>
<accession>A0A081FX07</accession>
<evidence type="ECO:0000313" key="3">
    <source>
        <dbReference type="EMBL" id="KEA63062.1"/>
    </source>
</evidence>
<reference evidence="3 4" key="1">
    <citation type="submission" date="2014-04" db="EMBL/GenBank/DDBJ databases">
        <title>Marinobacterium kochiensis sp. nov., isolated from sediment sample collected from Kochi backwaters in Kerala, India.</title>
        <authorList>
            <person name="Singh A."/>
            <person name="Pinnaka A.K."/>
        </authorList>
    </citation>
    <scope>NUCLEOTIDE SEQUENCE [LARGE SCALE GENOMIC DNA]</scope>
    <source>
        <strain evidence="3 4">AK27</strain>
    </source>
</reference>
<dbReference type="PRINTS" id="PR00080">
    <property type="entry name" value="SDRFAMILY"/>
</dbReference>
<dbReference type="Pfam" id="PF13561">
    <property type="entry name" value="adh_short_C2"/>
    <property type="match status" value="1"/>
</dbReference>
<dbReference type="eggNOG" id="COG1028">
    <property type="taxonomic scope" value="Bacteria"/>
</dbReference>
<protein>
    <submittedName>
        <fullName evidence="3">3-oxoacyl-[acyl-carrier protein] reductase</fullName>
        <ecNumber evidence="3">1.1.1.100</ecNumber>
    </submittedName>
</protein>
<dbReference type="AlphaFoldDB" id="A0A081FX07"/>
<dbReference type="SUPFAM" id="SSF51735">
    <property type="entry name" value="NAD(P)-binding Rossmann-fold domains"/>
    <property type="match status" value="1"/>
</dbReference>
<keyword evidence="4" id="KW-1185">Reference proteome</keyword>
<dbReference type="NCBIfam" id="NF005559">
    <property type="entry name" value="PRK07231.1"/>
    <property type="match status" value="1"/>
</dbReference>
<dbReference type="InterPro" id="IPR002347">
    <property type="entry name" value="SDR_fam"/>
</dbReference>
<feature type="domain" description="Ketoreductase" evidence="2">
    <location>
        <begin position="12"/>
        <end position="192"/>
    </location>
</feature>
<dbReference type="FunFam" id="3.40.50.720:FF:000084">
    <property type="entry name" value="Short-chain dehydrogenase reductase"/>
    <property type="match status" value="1"/>
</dbReference>
<dbReference type="SMART" id="SM00822">
    <property type="entry name" value="PKS_KR"/>
    <property type="match status" value="1"/>
</dbReference>
<dbReference type="EC" id="1.1.1.100" evidence="3"/>
<gene>
    <name evidence="3" type="ORF">ADIMK_2586</name>
</gene>
<comment type="caution">
    <text evidence="3">The sequence shown here is derived from an EMBL/GenBank/DDBJ whole genome shotgun (WGS) entry which is preliminary data.</text>
</comment>
<dbReference type="OrthoDB" id="6861885at2"/>
<comment type="similarity">
    <text evidence="1">Belongs to the short-chain dehydrogenases/reductases (SDR) family.</text>
</comment>
<dbReference type="InterPro" id="IPR057326">
    <property type="entry name" value="KR_dom"/>
</dbReference>
<proteinExistence type="inferred from homology"/>